<evidence type="ECO:0000256" key="1">
    <source>
        <dbReference type="SAM" id="MobiDB-lite"/>
    </source>
</evidence>
<evidence type="ECO:0000313" key="3">
    <source>
        <dbReference type="Proteomes" id="UP000636479"/>
    </source>
</evidence>
<dbReference type="OrthoDB" id="2821489at2759"/>
<dbReference type="GeneID" id="59350754"/>
<feature type="region of interest" description="Disordered" evidence="1">
    <location>
        <begin position="395"/>
        <end position="419"/>
    </location>
</feature>
<evidence type="ECO:0000313" key="2">
    <source>
        <dbReference type="EMBL" id="KAF7292736.1"/>
    </source>
</evidence>
<comment type="caution">
    <text evidence="2">The sequence shown here is derived from an EMBL/GenBank/DDBJ whole genome shotgun (WGS) entry which is preliminary data.</text>
</comment>
<keyword evidence="3" id="KW-1185">Reference proteome</keyword>
<reference evidence="2" key="1">
    <citation type="submission" date="2020-05" db="EMBL/GenBank/DDBJ databases">
        <title>Mycena genomes resolve the evolution of fungal bioluminescence.</title>
        <authorList>
            <person name="Tsai I.J."/>
        </authorList>
    </citation>
    <scope>NUCLEOTIDE SEQUENCE</scope>
    <source>
        <strain evidence="2">171206Taipei</strain>
    </source>
</reference>
<dbReference type="AlphaFoldDB" id="A0A8H6S621"/>
<sequence length="419" mass="47201">MSLSPIQLCFEGSQTFSARMQGIRGVNGPFAPLPTAEHVLTIATNSVFINNYTVDNRTVVKLDEAKQWGLVEDSRLVFARARASNGQRFCLRFIFHADRVARKGDPTGNMRFIQALIDDTKFYVKNLRMVAGVLVPQNYGMWVMETGDWAGKVLFSLTEWCGTPWKTLMGTKLDTKANRQLIARTFEMFHDLGVKINGKCKMGNITGFTHVLLDLDDPNLTHEMAASGQARCFIVDFARAKRHKCRRTLPLVPLGNDAFVLLVSSLKLDIRCRELESIAFLLRLMPAPPYKTDSPETPIEEAIKWHADYSAAHPSYPNSVILIAQRAALFPRSFPVYPGLKVSGPSKENVHAELTLYDRGQGFINPARFLRSCSSEEYEYFLFGDQLEVKPAALDAQLPQRWPEPTDNDSDDDTSEWSE</sequence>
<feature type="compositionally biased region" description="Acidic residues" evidence="1">
    <location>
        <begin position="406"/>
        <end position="419"/>
    </location>
</feature>
<dbReference type="EMBL" id="JACAZF010000011">
    <property type="protein sequence ID" value="KAF7292736.1"/>
    <property type="molecule type" value="Genomic_DNA"/>
</dbReference>
<organism evidence="2 3">
    <name type="scientific">Mycena indigotica</name>
    <dbReference type="NCBI Taxonomy" id="2126181"/>
    <lineage>
        <taxon>Eukaryota</taxon>
        <taxon>Fungi</taxon>
        <taxon>Dikarya</taxon>
        <taxon>Basidiomycota</taxon>
        <taxon>Agaricomycotina</taxon>
        <taxon>Agaricomycetes</taxon>
        <taxon>Agaricomycetidae</taxon>
        <taxon>Agaricales</taxon>
        <taxon>Marasmiineae</taxon>
        <taxon>Mycenaceae</taxon>
        <taxon>Mycena</taxon>
    </lineage>
</organism>
<accession>A0A8H6S621</accession>
<dbReference type="RefSeq" id="XP_037215164.1">
    <property type="nucleotide sequence ID" value="XM_037368238.1"/>
</dbReference>
<name>A0A8H6S621_9AGAR</name>
<dbReference type="Proteomes" id="UP000636479">
    <property type="component" value="Unassembled WGS sequence"/>
</dbReference>
<proteinExistence type="predicted"/>
<gene>
    <name evidence="2" type="ORF">MIND_01171900</name>
</gene>
<protein>
    <submittedName>
        <fullName evidence="2">Uncharacterized protein</fullName>
    </submittedName>
</protein>